<protein>
    <recommendedName>
        <fullName evidence="1 2">Molybdenum cofactor biosynthesis protein B</fullName>
    </recommendedName>
</protein>
<dbReference type="NCBIfam" id="TIGR00177">
    <property type="entry name" value="molyb_syn"/>
    <property type="match status" value="1"/>
</dbReference>
<dbReference type="InterPro" id="IPR036425">
    <property type="entry name" value="MoaB/Mog-like_dom_sf"/>
</dbReference>
<dbReference type="NCBIfam" id="TIGR02667">
    <property type="entry name" value="moaB_proteo"/>
    <property type="match status" value="1"/>
</dbReference>
<dbReference type="GO" id="GO:0005829">
    <property type="term" value="C:cytosol"/>
    <property type="evidence" value="ECO:0007669"/>
    <property type="project" value="TreeGrafter"/>
</dbReference>
<dbReference type="PANTHER" id="PTHR43232:SF2">
    <property type="entry name" value="MOLYBDENUM COFACTOR BIOSYNTHESIS PROTEIN B"/>
    <property type="match status" value="1"/>
</dbReference>
<comment type="similarity">
    <text evidence="2">Belongs to the MoaB/Mog family.</text>
</comment>
<feature type="domain" description="MoaB/Mog" evidence="3">
    <location>
        <begin position="11"/>
        <end position="155"/>
    </location>
</feature>
<proteinExistence type="inferred from homology"/>
<comment type="pathway">
    <text evidence="2">Cofactor biosynthesis; molybdopterin biosynthesis.</text>
</comment>
<dbReference type="CDD" id="cd00886">
    <property type="entry name" value="MogA_MoaB"/>
    <property type="match status" value="1"/>
</dbReference>
<accession>A0A0R2SCX7</accession>
<reference evidence="4 5" key="1">
    <citation type="submission" date="2015-10" db="EMBL/GenBank/DDBJ databases">
        <title>Metagenome-Assembled Genomes uncover a global brackish microbiome.</title>
        <authorList>
            <person name="Hugerth L.W."/>
            <person name="Larsson J."/>
            <person name="Alneberg J."/>
            <person name="Lindh M.V."/>
            <person name="Legrand C."/>
            <person name="Pinhassi J."/>
            <person name="Andersson A.F."/>
        </authorList>
    </citation>
    <scope>NUCLEOTIDE SEQUENCE [LARGE SCALE GENOMIC DNA]</scope>
    <source>
        <strain evidence="4">BACL4 MAG-120507-bin80</strain>
    </source>
</reference>
<dbReference type="Gene3D" id="3.40.980.10">
    <property type="entry name" value="MoaB/Mog-like domain"/>
    <property type="match status" value="1"/>
</dbReference>
<comment type="function">
    <text evidence="2">May be involved in the biosynthesis of molybdopterin.</text>
</comment>
<organism evidence="4 5">
    <name type="scientific">OM182 bacterium BACL3 MAG-120507-bin80</name>
    <dbReference type="NCBI Taxonomy" id="1655577"/>
    <lineage>
        <taxon>Bacteria</taxon>
        <taxon>Pseudomonadati</taxon>
        <taxon>Pseudomonadota</taxon>
        <taxon>Gammaproteobacteria</taxon>
        <taxon>OMG group</taxon>
        <taxon>OM182 clade</taxon>
    </lineage>
</organism>
<evidence type="ECO:0000256" key="1">
    <source>
        <dbReference type="ARBA" id="ARBA00015262"/>
    </source>
</evidence>
<dbReference type="SMART" id="SM00852">
    <property type="entry name" value="MoCF_biosynth"/>
    <property type="match status" value="1"/>
</dbReference>
<dbReference type="GO" id="GO:0006777">
    <property type="term" value="P:Mo-molybdopterin cofactor biosynthetic process"/>
    <property type="evidence" value="ECO:0007669"/>
    <property type="project" value="UniProtKB-UniRule"/>
</dbReference>
<dbReference type="AlphaFoldDB" id="A0A0R2SCX7"/>
<evidence type="ECO:0000313" key="4">
    <source>
        <dbReference type="EMBL" id="KRO72660.1"/>
    </source>
</evidence>
<evidence type="ECO:0000259" key="3">
    <source>
        <dbReference type="SMART" id="SM00852"/>
    </source>
</evidence>
<keyword evidence="2" id="KW-0501">Molybdenum cofactor biosynthesis</keyword>
<dbReference type="InterPro" id="IPR001453">
    <property type="entry name" value="MoaB/Mog_dom"/>
</dbReference>
<evidence type="ECO:0000256" key="2">
    <source>
        <dbReference type="PIRNR" id="PIRNR006443"/>
    </source>
</evidence>
<dbReference type="EMBL" id="LIBB01000054">
    <property type="protein sequence ID" value="KRO72660.1"/>
    <property type="molecule type" value="Genomic_DNA"/>
</dbReference>
<dbReference type="InterPro" id="IPR012245">
    <property type="entry name" value="MoaB"/>
</dbReference>
<dbReference type="UniPathway" id="UPA00344"/>
<evidence type="ECO:0000313" key="5">
    <source>
        <dbReference type="Proteomes" id="UP000051934"/>
    </source>
</evidence>
<dbReference type="PANTHER" id="PTHR43232">
    <property type="entry name" value="MOLYBDENUM COFACTOR BIOSYNTHESIS PROTEIN B"/>
    <property type="match status" value="1"/>
</dbReference>
<name>A0A0R2SCX7_9GAMM</name>
<dbReference type="Pfam" id="PF00994">
    <property type="entry name" value="MoCF_biosynth"/>
    <property type="match status" value="1"/>
</dbReference>
<dbReference type="Proteomes" id="UP000051934">
    <property type="component" value="Unassembled WGS sequence"/>
</dbReference>
<dbReference type="InterPro" id="IPR013484">
    <property type="entry name" value="MoaB_proteobac"/>
</dbReference>
<dbReference type="PIRSF" id="PIRSF006443">
    <property type="entry name" value="MoaB"/>
    <property type="match status" value="1"/>
</dbReference>
<gene>
    <name evidence="4" type="ORF">ABR69_11260</name>
</gene>
<sequence length="170" mass="18227">MVDEVVSLQIAVVTVSDTRTEETDRSGAVLVQRLSAAGHVLCHKSIVKDDVYQLRAEVSRLIADPGVQAILMTGGTGFTPRDNTQAAIQPLFDVAIEGFGELFRQLSYAEIGTSTIQSRAFAGIANDVIIFCLPGSPGACVTGWDSVIAEQLDSSHKPCNFVDKLKVVDF</sequence>
<dbReference type="SUPFAM" id="SSF53218">
    <property type="entry name" value="Molybdenum cofactor biosynthesis proteins"/>
    <property type="match status" value="1"/>
</dbReference>
<comment type="caution">
    <text evidence="4">The sequence shown here is derived from an EMBL/GenBank/DDBJ whole genome shotgun (WGS) entry which is preliminary data.</text>
</comment>